<evidence type="ECO:0000259" key="1">
    <source>
        <dbReference type="SMART" id="SM00470"/>
    </source>
</evidence>
<dbReference type="Pfam" id="PF02195">
    <property type="entry name" value="ParB_N"/>
    <property type="match status" value="1"/>
</dbReference>
<dbReference type="SUPFAM" id="SSF110849">
    <property type="entry name" value="ParB/Sulfiredoxin"/>
    <property type="match status" value="1"/>
</dbReference>
<organism evidence="2 3">
    <name type="scientific">Roseovarius mucosus</name>
    <dbReference type="NCBI Taxonomy" id="215743"/>
    <lineage>
        <taxon>Bacteria</taxon>
        <taxon>Pseudomonadati</taxon>
        <taxon>Pseudomonadota</taxon>
        <taxon>Alphaproteobacteria</taxon>
        <taxon>Rhodobacterales</taxon>
        <taxon>Roseobacteraceae</taxon>
        <taxon>Roseovarius</taxon>
    </lineage>
</organism>
<dbReference type="AlphaFoldDB" id="A0A1V0RTE3"/>
<dbReference type="KEGG" id="rmm:ROSMUCSMR3_03577"/>
<evidence type="ECO:0000313" key="2">
    <source>
        <dbReference type="EMBL" id="ARE85031.1"/>
    </source>
</evidence>
<dbReference type="EMBL" id="CP020474">
    <property type="protein sequence ID" value="ARE85031.1"/>
    <property type="molecule type" value="Genomic_DNA"/>
</dbReference>
<dbReference type="InterPro" id="IPR036086">
    <property type="entry name" value="ParB/Sulfiredoxin_sf"/>
</dbReference>
<dbReference type="Gene3D" id="3.90.1530.10">
    <property type="entry name" value="Conserved hypothetical protein from pyrococcus furiosus pfu- 392566-001, ParB domain"/>
    <property type="match status" value="1"/>
</dbReference>
<reference evidence="2 3" key="1">
    <citation type="submission" date="2017-03" db="EMBL/GenBank/DDBJ databases">
        <title>Genome Sequence of Roseovarius mucosus strain SMR3 Isolated from a culture of the Diatom Skeletonema marinoi.</title>
        <authorList>
            <person name="Topel M."/>
            <person name="Pinder M."/>
            <person name="Johansson O.N."/>
            <person name="Kourtchenko O."/>
            <person name="Godhe A."/>
            <person name="Clarke A.K."/>
        </authorList>
    </citation>
    <scope>NUCLEOTIDE SEQUENCE [LARGE SCALE GENOMIC DNA]</scope>
    <source>
        <strain evidence="2 3">SMR3</strain>
    </source>
</reference>
<proteinExistence type="predicted"/>
<protein>
    <submittedName>
        <fullName evidence="2">ParB-like nuclease domain protein</fullName>
    </submittedName>
</protein>
<dbReference type="GO" id="GO:0005694">
    <property type="term" value="C:chromosome"/>
    <property type="evidence" value="ECO:0007669"/>
    <property type="project" value="TreeGrafter"/>
</dbReference>
<dbReference type="RefSeq" id="WP_081508201.1">
    <property type="nucleotide sequence ID" value="NZ_CP020474.1"/>
</dbReference>
<sequence>MIEHLSTVTELPVDAIIIEDRLRDVNTATLDGLKQSIEQSGLLQNITVRRKRDGDYLLDGMHRLTALREIGRKSIPVRLVRCNDAEARLIEIDANLAGAPLIPVDLAMFLAERKRAYETLHPEAKAATGADLVSKRWDTAELSSVVSFVASVQEQLDLSERHIRNYVRAGTLLERPEIESLRKAPKQVGVYDLIDIGKIGERDEREFVVKALVSGEAKKVSAARKAYRAARGEAPAPISDKDQKLLRLLDAWDRAGKRERRAFLEERGAEVAALFSELDHGDAE</sequence>
<name>A0A1V0RTE3_9RHOB</name>
<dbReference type="Proteomes" id="UP000192273">
    <property type="component" value="Chromosome"/>
</dbReference>
<evidence type="ECO:0000313" key="3">
    <source>
        <dbReference type="Proteomes" id="UP000192273"/>
    </source>
</evidence>
<dbReference type="GO" id="GO:0007059">
    <property type="term" value="P:chromosome segregation"/>
    <property type="evidence" value="ECO:0007669"/>
    <property type="project" value="TreeGrafter"/>
</dbReference>
<keyword evidence="3" id="KW-1185">Reference proteome</keyword>
<dbReference type="PANTHER" id="PTHR33375:SF1">
    <property type="entry name" value="CHROMOSOME-PARTITIONING PROTEIN PARB-RELATED"/>
    <property type="match status" value="1"/>
</dbReference>
<gene>
    <name evidence="2" type="ORF">ROSMUCSMR3_03577</name>
</gene>
<dbReference type="InterPro" id="IPR050336">
    <property type="entry name" value="Chromosome_partition/occlusion"/>
</dbReference>
<feature type="domain" description="ParB-like N-terminal" evidence="1">
    <location>
        <begin position="9"/>
        <end position="96"/>
    </location>
</feature>
<dbReference type="OrthoDB" id="2053844at2"/>
<dbReference type="SMART" id="SM00470">
    <property type="entry name" value="ParB"/>
    <property type="match status" value="1"/>
</dbReference>
<accession>A0A1V0RTE3</accession>
<dbReference type="PANTHER" id="PTHR33375">
    <property type="entry name" value="CHROMOSOME-PARTITIONING PROTEIN PARB-RELATED"/>
    <property type="match status" value="1"/>
</dbReference>
<dbReference type="InterPro" id="IPR003115">
    <property type="entry name" value="ParB_N"/>
</dbReference>